<evidence type="ECO:0000313" key="8">
    <source>
        <dbReference type="EMBL" id="PAV17338.1"/>
    </source>
</evidence>
<dbReference type="InterPro" id="IPR009723">
    <property type="entry name" value="Pop1_N"/>
</dbReference>
<dbReference type="GO" id="GO:0005655">
    <property type="term" value="C:nucleolar ribonuclease P complex"/>
    <property type="evidence" value="ECO:0007669"/>
    <property type="project" value="InterPro"/>
</dbReference>
<dbReference type="FunCoup" id="A0A286UCR2">
    <property type="interactions" value="409"/>
</dbReference>
<comment type="caution">
    <text evidence="8">The sequence shown here is derived from an EMBL/GenBank/DDBJ whole genome shotgun (WGS) entry which is preliminary data.</text>
</comment>
<dbReference type="PANTHER" id="PTHR22731">
    <property type="entry name" value="RIBONUCLEASES P/MRP PROTEIN SUBUNIT POP1"/>
    <property type="match status" value="1"/>
</dbReference>
<evidence type="ECO:0000313" key="9">
    <source>
        <dbReference type="Proteomes" id="UP000217199"/>
    </source>
</evidence>
<dbReference type="InterPro" id="IPR055079">
    <property type="entry name" value="POP1_C"/>
</dbReference>
<dbReference type="PANTHER" id="PTHR22731:SF3">
    <property type="entry name" value="RIBONUCLEASES P_MRP PROTEIN SUBUNIT POP1"/>
    <property type="match status" value="1"/>
</dbReference>
<dbReference type="GO" id="GO:0000172">
    <property type="term" value="C:ribonuclease MRP complex"/>
    <property type="evidence" value="ECO:0007669"/>
    <property type="project" value="InterPro"/>
</dbReference>
<dbReference type="Proteomes" id="UP000217199">
    <property type="component" value="Unassembled WGS sequence"/>
</dbReference>
<dbReference type="Pfam" id="PF22770">
    <property type="entry name" value="POP1_C"/>
    <property type="match status" value="1"/>
</dbReference>
<organism evidence="8 9">
    <name type="scientific">Pyrrhoderma noxium</name>
    <dbReference type="NCBI Taxonomy" id="2282107"/>
    <lineage>
        <taxon>Eukaryota</taxon>
        <taxon>Fungi</taxon>
        <taxon>Dikarya</taxon>
        <taxon>Basidiomycota</taxon>
        <taxon>Agaricomycotina</taxon>
        <taxon>Agaricomycetes</taxon>
        <taxon>Hymenochaetales</taxon>
        <taxon>Hymenochaetaceae</taxon>
        <taxon>Pyrrhoderma</taxon>
    </lineage>
</organism>
<gene>
    <name evidence="8" type="ORF">PNOK_0740200</name>
</gene>
<dbReference type="InterPro" id="IPR039182">
    <property type="entry name" value="Pop1"/>
</dbReference>
<feature type="region of interest" description="Disordered" evidence="4">
    <location>
        <begin position="572"/>
        <end position="591"/>
    </location>
</feature>
<evidence type="ECO:0000256" key="4">
    <source>
        <dbReference type="SAM" id="MobiDB-lite"/>
    </source>
</evidence>
<feature type="domain" description="POP1 C-terminal" evidence="7">
    <location>
        <begin position="734"/>
        <end position="811"/>
    </location>
</feature>
<evidence type="ECO:0000256" key="2">
    <source>
        <dbReference type="ARBA" id="ARBA00022694"/>
    </source>
</evidence>
<evidence type="ECO:0000259" key="6">
    <source>
        <dbReference type="Pfam" id="PF08170"/>
    </source>
</evidence>
<reference evidence="8 9" key="1">
    <citation type="journal article" date="2017" name="Mol. Ecol.">
        <title>Comparative and population genomic landscape of Phellinus noxius: A hypervariable fungus causing root rot in trees.</title>
        <authorList>
            <person name="Chung C.L."/>
            <person name="Lee T.J."/>
            <person name="Akiba M."/>
            <person name="Lee H.H."/>
            <person name="Kuo T.H."/>
            <person name="Liu D."/>
            <person name="Ke H.M."/>
            <person name="Yokoi T."/>
            <person name="Roa M.B."/>
            <person name="Lu M.J."/>
            <person name="Chang Y.Y."/>
            <person name="Ann P.J."/>
            <person name="Tsai J.N."/>
            <person name="Chen C.Y."/>
            <person name="Tzean S.S."/>
            <person name="Ota Y."/>
            <person name="Hattori T."/>
            <person name="Sahashi N."/>
            <person name="Liou R.F."/>
            <person name="Kikuchi T."/>
            <person name="Tsai I.J."/>
        </authorList>
    </citation>
    <scope>NUCLEOTIDE SEQUENCE [LARGE SCALE GENOMIC DNA]</scope>
    <source>
        <strain evidence="8 9">FFPRI411160</strain>
    </source>
</reference>
<feature type="domain" description="Pop1 N-terminal" evidence="5">
    <location>
        <begin position="151"/>
        <end position="221"/>
    </location>
</feature>
<dbReference type="InParanoid" id="A0A286UCR2"/>
<keyword evidence="9" id="KW-1185">Reference proteome</keyword>
<sequence length="812" mass="92521">MQQKRRNSAVEKTLSKPEKESASVQRKKQRKAEARHISVQFIEHGEQQIKSVNNSSMEGLPSTIDVEKFAEARAFEIQAMQDAMKNAASASTHRVWQTLPRHLRRRAASHDVRRVPARLRQRALSEMDAPSKLNKKKKSAFVCKGRKSHLTRTENLLKRQEKNTWLETHIWHSKRMHMENMWGFRLAATPTEKSFRPSHRASVHGCILHDASYEAIIELKGPEQVLKDITTFCSDPQCPSPGVTRFIKGSRMCSTNFYQPKSYPFGLIGPVEIIWRPDKADSNSKNRGNKQNDPDSLLWIKCHPLIYDEVLNSIKYSVQLHLQKAQSTSDKELKVEVADLRNQFNIFELMGPKASQVIHGAFNLTNDKVPEVKKFWEALGQLQTAESVPRGMIIGCKVHDPRLSFPPKNTKIHYNYDGQSNQGVKSPDGLWPSSKLAFSDLWDEETRMNLSNPHFKKVDIDKRKSENLVPGTKLRPLRQDNRIPILLIQRSIESNSTNTQSNGTRSLHGWTLLIPKGWGMPFFSSLTHTGSRIGGLRERNTQYFEAASQAFPADYPCTQAYETCADERAQKEKEKWERTPPAKRPSWEKLGTQSPYKPDWDVVLGLKTGDSQQEDLVSTQREAEEMDIHRDEPNQAHPWILRGPEAIPTIEQIYHIPNPASELLLRVNTWRNKLLIPKLGIPAESLFQTALVSVRLSFPLSASPENDAVIYSMEDEEVRQWQLLLEGSSESQSESELSDIRSPQDAIIGYATSSNYSLSIGKGRAMATISLKGYLKIKEQSHRQYRASKPPLIKIRNKDSSIYRAAFVELIS</sequence>
<dbReference type="OrthoDB" id="442863at2759"/>
<comment type="subcellular location">
    <subcellularLocation>
        <location evidence="1">Nucleus</location>
    </subcellularLocation>
</comment>
<evidence type="ECO:0000259" key="7">
    <source>
        <dbReference type="Pfam" id="PF22770"/>
    </source>
</evidence>
<dbReference type="Pfam" id="PF08170">
    <property type="entry name" value="POPLD"/>
    <property type="match status" value="1"/>
</dbReference>
<evidence type="ECO:0000256" key="1">
    <source>
        <dbReference type="ARBA" id="ARBA00004123"/>
    </source>
</evidence>
<feature type="domain" description="Pop1 N-terminal" evidence="5">
    <location>
        <begin position="69"/>
        <end position="139"/>
    </location>
</feature>
<accession>A0A286UCR2</accession>
<evidence type="ECO:0000256" key="3">
    <source>
        <dbReference type="ARBA" id="ARBA00023242"/>
    </source>
</evidence>
<keyword evidence="2" id="KW-0819">tRNA processing</keyword>
<feature type="domain" description="POPLD" evidence="6">
    <location>
        <begin position="509"/>
        <end position="600"/>
    </location>
</feature>
<dbReference type="EMBL" id="NBII01000007">
    <property type="protein sequence ID" value="PAV17338.1"/>
    <property type="molecule type" value="Genomic_DNA"/>
</dbReference>
<proteinExistence type="predicted"/>
<dbReference type="STRING" id="2282107.A0A286UCR2"/>
<dbReference type="Pfam" id="PF06978">
    <property type="entry name" value="POP1_N"/>
    <property type="match status" value="2"/>
</dbReference>
<feature type="region of interest" description="Disordered" evidence="4">
    <location>
        <begin position="1"/>
        <end position="32"/>
    </location>
</feature>
<dbReference type="GO" id="GO:0001682">
    <property type="term" value="P:tRNA 5'-leader removal"/>
    <property type="evidence" value="ECO:0007669"/>
    <property type="project" value="InterPro"/>
</dbReference>
<evidence type="ECO:0000259" key="5">
    <source>
        <dbReference type="Pfam" id="PF06978"/>
    </source>
</evidence>
<dbReference type="AlphaFoldDB" id="A0A286UCR2"/>
<dbReference type="InterPro" id="IPR012590">
    <property type="entry name" value="POPLD_dom"/>
</dbReference>
<keyword evidence="3" id="KW-0539">Nucleus</keyword>
<protein>
    <submittedName>
        <fullName evidence="8">POP1-domain-containing</fullName>
    </submittedName>
</protein>
<name>A0A286UCR2_9AGAM</name>